<dbReference type="GO" id="GO:0000009">
    <property type="term" value="F:alpha-1,6-mannosyltransferase activity"/>
    <property type="evidence" value="ECO:0007669"/>
    <property type="project" value="InterPro"/>
</dbReference>
<dbReference type="PANTHER" id="PTHR31834:SF8">
    <property type="entry name" value="TRANSFERASE, PUTATIVE (AFU_ORTHOLOGUE AFUA_6G14040)-RELATED"/>
    <property type="match status" value="1"/>
</dbReference>
<reference evidence="3" key="1">
    <citation type="submission" date="2023-06" db="EMBL/GenBank/DDBJ databases">
        <title>Conoideocrella luteorostrata (Hypocreales: Clavicipitaceae), a potential biocontrol fungus for elongate hemlock scale in United States Christmas tree production areas.</title>
        <authorList>
            <person name="Barrett H."/>
            <person name="Lovett B."/>
            <person name="Macias A.M."/>
            <person name="Stajich J.E."/>
            <person name="Kasson M.T."/>
        </authorList>
    </citation>
    <scope>NUCLEOTIDE SEQUENCE</scope>
    <source>
        <strain evidence="3">ARSEF 14590</strain>
    </source>
</reference>
<feature type="compositionally biased region" description="Basic and acidic residues" evidence="2">
    <location>
        <begin position="44"/>
        <end position="53"/>
    </location>
</feature>
<evidence type="ECO:0000313" key="4">
    <source>
        <dbReference type="Proteomes" id="UP001251528"/>
    </source>
</evidence>
<accession>A0AAJ0G010</accession>
<organism evidence="3 4">
    <name type="scientific">Conoideocrella luteorostrata</name>
    <dbReference type="NCBI Taxonomy" id="1105319"/>
    <lineage>
        <taxon>Eukaryota</taxon>
        <taxon>Fungi</taxon>
        <taxon>Dikarya</taxon>
        <taxon>Ascomycota</taxon>
        <taxon>Pezizomycotina</taxon>
        <taxon>Sordariomycetes</taxon>
        <taxon>Hypocreomycetidae</taxon>
        <taxon>Hypocreales</taxon>
        <taxon>Clavicipitaceae</taxon>
        <taxon>Conoideocrella</taxon>
    </lineage>
</organism>
<feature type="compositionally biased region" description="Basic and acidic residues" evidence="2">
    <location>
        <begin position="369"/>
        <end position="382"/>
    </location>
</feature>
<protein>
    <submittedName>
        <fullName evidence="3">Uncharacterized protein</fullName>
    </submittedName>
</protein>
<comment type="similarity">
    <text evidence="1">Belongs to the glycosyltransferase 32 family.</text>
</comment>
<dbReference type="GO" id="GO:0006487">
    <property type="term" value="P:protein N-linked glycosylation"/>
    <property type="evidence" value="ECO:0007669"/>
    <property type="project" value="TreeGrafter"/>
</dbReference>
<dbReference type="Gene3D" id="3.90.550.20">
    <property type="match status" value="1"/>
</dbReference>
<evidence type="ECO:0000256" key="1">
    <source>
        <dbReference type="ARBA" id="ARBA00009003"/>
    </source>
</evidence>
<feature type="region of interest" description="Disordered" evidence="2">
    <location>
        <begin position="353"/>
        <end position="382"/>
    </location>
</feature>
<evidence type="ECO:0000256" key="2">
    <source>
        <dbReference type="SAM" id="MobiDB-lite"/>
    </source>
</evidence>
<dbReference type="InterPro" id="IPR039367">
    <property type="entry name" value="Och1-like"/>
</dbReference>
<comment type="caution">
    <text evidence="3">The sequence shown here is derived from an EMBL/GenBank/DDBJ whole genome shotgun (WGS) entry which is preliminary data.</text>
</comment>
<dbReference type="GO" id="GO:0000136">
    <property type="term" value="C:mannan polymerase complex"/>
    <property type="evidence" value="ECO:0007669"/>
    <property type="project" value="TreeGrafter"/>
</dbReference>
<sequence length="382" mass="42257">MMASPKILKKRSHVVIIVVICITILLVNSAFTSRSLKILHDSVSDAGRTKPSDEQPQPLEPPVSTKPHEKQEQKQAQSDSHINVTPKHSNIPTASGTIPGIPGKVWQSAKDNALNSDQRAIIDSWLQKNPSFRHEFLTDDQAENFVVTKYNNTRPDIVALYRALPIAILRADLLRYLILLSEGGIWSDIDVTCETDVGHWLPAEMYTSALNISLIVGLEFDIPSTEECPIYSQLTNWVFAARAGSPHLQYVIDTIVKGLYSIAEQNKVEPSGITLDMISDVVEVTGPKIMTLGIAKSLSQMLGRTIDDRTIAGIKKPHLVGDVIVMPGAAFAAFQNGYPTDQGEALVSHHYAGSWKGPADAARERRKKKQEEKEKKEKRAKR</sequence>
<dbReference type="Proteomes" id="UP001251528">
    <property type="component" value="Unassembled WGS sequence"/>
</dbReference>
<dbReference type="InterPro" id="IPR029044">
    <property type="entry name" value="Nucleotide-diphossugar_trans"/>
</dbReference>
<dbReference type="EMBL" id="JASWJB010000059">
    <property type="protein sequence ID" value="KAK2603657.1"/>
    <property type="molecule type" value="Genomic_DNA"/>
</dbReference>
<dbReference type="PANTHER" id="PTHR31834">
    <property type="entry name" value="INITIATION-SPECIFIC ALPHA-1,6-MANNOSYLTRANSFERASE"/>
    <property type="match status" value="1"/>
</dbReference>
<feature type="compositionally biased region" description="Polar residues" evidence="2">
    <location>
        <begin position="74"/>
        <end position="96"/>
    </location>
</feature>
<keyword evidence="4" id="KW-1185">Reference proteome</keyword>
<feature type="region of interest" description="Disordered" evidence="2">
    <location>
        <begin position="44"/>
        <end position="99"/>
    </location>
</feature>
<dbReference type="AlphaFoldDB" id="A0AAJ0G010"/>
<dbReference type="InterPro" id="IPR007577">
    <property type="entry name" value="GlycoTrfase_DXD_sugar-bd_CS"/>
</dbReference>
<evidence type="ECO:0000313" key="3">
    <source>
        <dbReference type="EMBL" id="KAK2603657.1"/>
    </source>
</evidence>
<gene>
    <name evidence="3" type="ORF">QQS21_004130</name>
</gene>
<dbReference type="Pfam" id="PF04488">
    <property type="entry name" value="Gly_transf_sug"/>
    <property type="match status" value="1"/>
</dbReference>
<dbReference type="SUPFAM" id="SSF53448">
    <property type="entry name" value="Nucleotide-diphospho-sugar transferases"/>
    <property type="match status" value="1"/>
</dbReference>
<proteinExistence type="inferred from homology"/>
<name>A0AAJ0G010_9HYPO</name>